<dbReference type="Proteomes" id="UP000029999">
    <property type="component" value="Unassembled WGS sequence"/>
</dbReference>
<dbReference type="AlphaFoldDB" id="A0A0A0BIJ8"/>
<dbReference type="EC" id="3.1.-.-" evidence="6"/>
<name>A0A0A0BIJ8_9GAMM</name>
<keyword evidence="5 6" id="KW-0234">DNA repair</keyword>
<evidence type="ECO:0000313" key="7">
    <source>
        <dbReference type="EMBL" id="KGM06944.1"/>
    </source>
</evidence>
<keyword evidence="3 6" id="KW-0227">DNA damage</keyword>
<comment type="function">
    <text evidence="6">May nick specific sequences that contain T:G mispairs resulting from m5C-deamination.</text>
</comment>
<evidence type="ECO:0000256" key="4">
    <source>
        <dbReference type="ARBA" id="ARBA00022801"/>
    </source>
</evidence>
<reference evidence="7 8" key="1">
    <citation type="submission" date="2014-09" db="EMBL/GenBank/DDBJ databases">
        <authorList>
            <person name="Grob C."/>
            <person name="Taubert M."/>
            <person name="Howat A.M."/>
            <person name="Burns O.J."/>
            <person name="Dixon J.L."/>
            <person name="Chen Y."/>
            <person name="Murrell J.C."/>
        </authorList>
    </citation>
    <scope>NUCLEOTIDE SEQUENCE [LARGE SCALE GENOMIC DNA]</scope>
    <source>
        <strain evidence="7">L4</strain>
    </source>
</reference>
<dbReference type="GO" id="GO:0004519">
    <property type="term" value="F:endonuclease activity"/>
    <property type="evidence" value="ECO:0007669"/>
    <property type="project" value="UniProtKB-KW"/>
</dbReference>
<dbReference type="SUPFAM" id="SSF52980">
    <property type="entry name" value="Restriction endonuclease-like"/>
    <property type="match status" value="1"/>
</dbReference>
<dbReference type="CDD" id="cd00221">
    <property type="entry name" value="Vsr"/>
    <property type="match status" value="1"/>
</dbReference>
<dbReference type="GO" id="GO:0016787">
    <property type="term" value="F:hydrolase activity"/>
    <property type="evidence" value="ECO:0007669"/>
    <property type="project" value="UniProtKB-KW"/>
</dbReference>
<proteinExistence type="inferred from homology"/>
<keyword evidence="4 6" id="KW-0378">Hydrolase</keyword>
<protein>
    <recommendedName>
        <fullName evidence="6">Very short patch repair endonuclease</fullName>
        <ecNumber evidence="6">3.1.-.-</ecNumber>
    </recommendedName>
</protein>
<dbReference type="Gene3D" id="3.40.960.10">
    <property type="entry name" value="VSR Endonuclease"/>
    <property type="match status" value="1"/>
</dbReference>
<evidence type="ECO:0000256" key="5">
    <source>
        <dbReference type="ARBA" id="ARBA00023204"/>
    </source>
</evidence>
<keyword evidence="2 6" id="KW-0255">Endonuclease</keyword>
<organism evidence="7 8">
    <name type="scientific">Methylophaga thiooxydans</name>
    <dbReference type="NCBI Taxonomy" id="392484"/>
    <lineage>
        <taxon>Bacteria</taxon>
        <taxon>Pseudomonadati</taxon>
        <taxon>Pseudomonadota</taxon>
        <taxon>Gammaproteobacteria</taxon>
        <taxon>Thiotrichales</taxon>
        <taxon>Piscirickettsiaceae</taxon>
        <taxon>Methylophaga</taxon>
    </lineage>
</organism>
<dbReference type="Pfam" id="PF03852">
    <property type="entry name" value="Vsr"/>
    <property type="match status" value="1"/>
</dbReference>
<evidence type="ECO:0000256" key="2">
    <source>
        <dbReference type="ARBA" id="ARBA00022759"/>
    </source>
</evidence>
<comment type="caution">
    <text evidence="7">The sequence shown here is derived from an EMBL/GenBank/DDBJ whole genome shotgun (WGS) entry which is preliminary data.</text>
</comment>
<evidence type="ECO:0000313" key="8">
    <source>
        <dbReference type="Proteomes" id="UP000029999"/>
    </source>
</evidence>
<gene>
    <name evidence="7" type="ORF">LP43_1439</name>
</gene>
<evidence type="ECO:0000256" key="6">
    <source>
        <dbReference type="PIRNR" id="PIRNR018267"/>
    </source>
</evidence>
<dbReference type="PIRSF" id="PIRSF018267">
    <property type="entry name" value="VSR_endonuc"/>
    <property type="match status" value="1"/>
</dbReference>
<dbReference type="InterPro" id="IPR004603">
    <property type="entry name" value="DNA_mismatch_endonuc_vsr"/>
</dbReference>
<dbReference type="GO" id="GO:0006298">
    <property type="term" value="P:mismatch repair"/>
    <property type="evidence" value="ECO:0007669"/>
    <property type="project" value="UniProtKB-UniRule"/>
</dbReference>
<keyword evidence="1 6" id="KW-0540">Nuclease</keyword>
<dbReference type="NCBIfam" id="TIGR00632">
    <property type="entry name" value="vsr"/>
    <property type="match status" value="1"/>
</dbReference>
<accession>A0A0A0BIJ8</accession>
<evidence type="ECO:0000256" key="3">
    <source>
        <dbReference type="ARBA" id="ARBA00022763"/>
    </source>
</evidence>
<dbReference type="EMBL" id="JRQD01000003">
    <property type="protein sequence ID" value="KGM06944.1"/>
    <property type="molecule type" value="Genomic_DNA"/>
</dbReference>
<dbReference type="InterPro" id="IPR011335">
    <property type="entry name" value="Restrct_endonuc-II-like"/>
</dbReference>
<dbReference type="STRING" id="392484.LP43_1439"/>
<evidence type="ECO:0000256" key="1">
    <source>
        <dbReference type="ARBA" id="ARBA00022722"/>
    </source>
</evidence>
<sequence length="157" mass="18746">MVDVHDYVSRHKNMSAIKGKNTKPEIVLRKYLHRRGYRFRLHRKDLPGSPDIVMPKFKLVIFVNGCFWHRHFDCKYTTTPATRKTFWSKKFKQNQTRDIRNQLALLNNGWRILVVWECGLKHSLSNFSELDSMIKCNSKFKSWPSVPPRLQAERTRN</sequence>
<comment type="similarity">
    <text evidence="6">Belongs to the vsr family.</text>
</comment>